<evidence type="ECO:0000256" key="1">
    <source>
        <dbReference type="SAM" id="Phobius"/>
    </source>
</evidence>
<dbReference type="RefSeq" id="YP_009791802.1">
    <property type="nucleotide sequence ID" value="NC_047845.1"/>
</dbReference>
<organism evidence="2 3">
    <name type="scientific">Agrobacterium phage Atu_ph02</name>
    <dbReference type="NCBI Taxonomy" id="2024261"/>
    <lineage>
        <taxon>Viruses</taxon>
        <taxon>Duplodnaviria</taxon>
        <taxon>Heunggongvirae</taxon>
        <taxon>Uroviricota</taxon>
        <taxon>Caudoviricetes</taxon>
        <taxon>Autographivirales</taxon>
        <taxon>Dunnvirinae</taxon>
        <taxon>Atuphduovirus</taxon>
        <taxon>Atuphduovirus atuph02</taxon>
    </lineage>
</organism>
<reference evidence="3" key="1">
    <citation type="submission" date="2017-06" db="EMBL/GenBank/DDBJ databases">
        <authorList>
            <person name="Spollen W.G."/>
            <person name="Givan S.A."/>
            <person name="Brown P.B."/>
            <person name="Attai H."/>
        </authorList>
    </citation>
    <scope>NUCLEOTIDE SEQUENCE [LARGE SCALE GENOMIC DNA]</scope>
</reference>
<keyword evidence="3" id="KW-1185">Reference proteome</keyword>
<keyword evidence="1" id="KW-0472">Membrane</keyword>
<evidence type="ECO:0000313" key="2">
    <source>
        <dbReference type="EMBL" id="AUZ94736.1"/>
    </source>
</evidence>
<dbReference type="KEGG" id="vg:54981990"/>
<proteinExistence type="predicted"/>
<accession>A0A2L0UYX1</accession>
<dbReference type="GeneID" id="54981990"/>
<evidence type="ECO:0000313" key="3">
    <source>
        <dbReference type="Proteomes" id="UP000223042"/>
    </source>
</evidence>
<sequence>MIAALITLGFTWSLVSLLAGFLIYVAIERQKNADQWY</sequence>
<dbReference type="Proteomes" id="UP000223042">
    <property type="component" value="Segment"/>
</dbReference>
<keyword evidence="1" id="KW-1133">Transmembrane helix</keyword>
<feature type="transmembrane region" description="Helical" evidence="1">
    <location>
        <begin position="6"/>
        <end position="27"/>
    </location>
</feature>
<name>A0A2L0UYX1_9CAUD</name>
<keyword evidence="1" id="KW-0812">Transmembrane</keyword>
<protein>
    <submittedName>
        <fullName evidence="2">Uncharacterized protein</fullName>
    </submittedName>
</protein>
<dbReference type="EMBL" id="MF403005">
    <property type="protein sequence ID" value="AUZ94736.1"/>
    <property type="molecule type" value="Genomic_DNA"/>
</dbReference>